<dbReference type="AlphaFoldDB" id="A0A918LCN3"/>
<sequence>MEPGGERTFHHVLRAAVQRSGLGLDRIRYRLEQQGHRLSVATLSLWQTGQRRPERRESLAALTALEEILAVPSGSLTSVLGPPRSRGPGPNGQRRVPVEAMWPADPQVPALLGDVDAEDEFLVRLSHHDLVTLGPDGSERSLRVRLVLKATRSGVSRLPIAFASDHPDAPRPVVRPLRHCSVRSAEYVPERGYLVASVEFDRVLARGEVIMVEYVVEHAPAPARSVRSERKLRFPVHEYFAEVSFHPDAVPARCGWTFYGDGTTTRGGELPIDSTHCVHFAASNAKPGRYSIHWEW</sequence>
<reference evidence="2" key="2">
    <citation type="submission" date="2020-09" db="EMBL/GenBank/DDBJ databases">
        <authorList>
            <person name="Sun Q."/>
            <person name="Ohkuma M."/>
        </authorList>
    </citation>
    <scope>NUCLEOTIDE SEQUENCE</scope>
    <source>
        <strain evidence="2">JCM 3276</strain>
    </source>
</reference>
<dbReference type="RefSeq" id="WP_189210492.1">
    <property type="nucleotide sequence ID" value="NZ_BMRB01000002.1"/>
</dbReference>
<evidence type="ECO:0000313" key="3">
    <source>
        <dbReference type="Proteomes" id="UP000660680"/>
    </source>
</evidence>
<reference evidence="2" key="1">
    <citation type="journal article" date="2014" name="Int. J. Syst. Evol. Microbiol.">
        <title>Complete genome sequence of Corynebacterium casei LMG S-19264T (=DSM 44701T), isolated from a smear-ripened cheese.</title>
        <authorList>
            <consortium name="US DOE Joint Genome Institute (JGI-PGF)"/>
            <person name="Walter F."/>
            <person name="Albersmeier A."/>
            <person name="Kalinowski J."/>
            <person name="Ruckert C."/>
        </authorList>
    </citation>
    <scope>NUCLEOTIDE SEQUENCE</scope>
    <source>
        <strain evidence="2">JCM 3276</strain>
    </source>
</reference>
<dbReference type="Proteomes" id="UP000660680">
    <property type="component" value="Unassembled WGS sequence"/>
</dbReference>
<feature type="region of interest" description="Disordered" evidence="1">
    <location>
        <begin position="76"/>
        <end position="96"/>
    </location>
</feature>
<dbReference type="EMBL" id="BMRB01000002">
    <property type="protein sequence ID" value="GGS29828.1"/>
    <property type="molecule type" value="Genomic_DNA"/>
</dbReference>
<comment type="caution">
    <text evidence="2">The sequence shown here is derived from an EMBL/GenBank/DDBJ whole genome shotgun (WGS) entry which is preliminary data.</text>
</comment>
<accession>A0A918LCN3</accession>
<organism evidence="2 3">
    <name type="scientific">Actinokineospora fastidiosa</name>
    <dbReference type="NCBI Taxonomy" id="1816"/>
    <lineage>
        <taxon>Bacteria</taxon>
        <taxon>Bacillati</taxon>
        <taxon>Actinomycetota</taxon>
        <taxon>Actinomycetes</taxon>
        <taxon>Pseudonocardiales</taxon>
        <taxon>Pseudonocardiaceae</taxon>
        <taxon>Actinokineospora</taxon>
    </lineage>
</organism>
<proteinExistence type="predicted"/>
<evidence type="ECO:0000256" key="1">
    <source>
        <dbReference type="SAM" id="MobiDB-lite"/>
    </source>
</evidence>
<evidence type="ECO:0000313" key="2">
    <source>
        <dbReference type="EMBL" id="GGS29828.1"/>
    </source>
</evidence>
<protein>
    <submittedName>
        <fullName evidence="2">Uncharacterized protein</fullName>
    </submittedName>
</protein>
<gene>
    <name evidence="2" type="ORF">GCM10010171_23980</name>
</gene>
<feature type="compositionally biased region" description="Low complexity" evidence="1">
    <location>
        <begin position="81"/>
        <end position="95"/>
    </location>
</feature>
<keyword evidence="3" id="KW-1185">Reference proteome</keyword>
<name>A0A918LCN3_9PSEU</name>